<accession>A0ACC5PVR6</accession>
<comment type="caution">
    <text evidence="1">The sequence shown here is derived from an EMBL/GenBank/DDBJ whole genome shotgun (WGS) entry which is preliminary data.</text>
</comment>
<evidence type="ECO:0000313" key="1">
    <source>
        <dbReference type="EMBL" id="MBD8129312.1"/>
    </source>
</evidence>
<reference evidence="1 2" key="1">
    <citation type="journal article" date="2020" name="FEMS Microbiol. Ecol.">
        <title>Temporal dynamics of bacterial communities during seed development and maturation.</title>
        <authorList>
            <person name="Chesneau G."/>
            <person name="Torres-Cortes G."/>
            <person name="Briand M."/>
            <person name="Darrasse A."/>
            <person name="Preveaux A."/>
            <person name="Marais C."/>
            <person name="Jacques M.A."/>
            <person name="Shade A."/>
            <person name="Barret M."/>
        </authorList>
    </citation>
    <scope>NUCLEOTIDE SEQUENCE [LARGE SCALE GENOMIC DNA]</scope>
    <source>
        <strain evidence="1 2">CFBP13709</strain>
    </source>
</reference>
<name>A0ACC5PVR6_ENTAG</name>
<sequence length="186" mass="20173">MKTKTHPTTVVHLVNMVGLLGICVSLVVAFYYQLVMHELPCPLCLLQRIGLIIAGFGFLFNVYFGLRNLHYGMVIIGGVLTGIMASRQVFLHIMPGDTGYGSAFLGLHFYTWALVTSVVIIAATAVVLAISEMNASIRPLNIPPALFRIAGWGFLLLIATNLMSTVLECGSGQCADNPVIYELLSK</sequence>
<evidence type="ECO:0000313" key="2">
    <source>
        <dbReference type="Proteomes" id="UP000610459"/>
    </source>
</evidence>
<dbReference type="EMBL" id="JACYNR010000063">
    <property type="protein sequence ID" value="MBD8129312.1"/>
    <property type="molecule type" value="Genomic_DNA"/>
</dbReference>
<gene>
    <name evidence="1" type="ORF">IFT41_24770</name>
</gene>
<organism evidence="1 2">
    <name type="scientific">Enterobacter agglomerans</name>
    <name type="common">Erwinia herbicola</name>
    <name type="synonym">Pantoea agglomerans</name>
    <dbReference type="NCBI Taxonomy" id="549"/>
    <lineage>
        <taxon>Bacteria</taxon>
        <taxon>Pseudomonadati</taxon>
        <taxon>Pseudomonadota</taxon>
        <taxon>Gammaproteobacteria</taxon>
        <taxon>Enterobacterales</taxon>
        <taxon>Erwiniaceae</taxon>
        <taxon>Pantoea</taxon>
        <taxon>Pantoea agglomerans group</taxon>
    </lineage>
</organism>
<dbReference type="Proteomes" id="UP000610459">
    <property type="component" value="Unassembled WGS sequence"/>
</dbReference>
<keyword evidence="2" id="KW-1185">Reference proteome</keyword>
<protein>
    <submittedName>
        <fullName evidence="1">Disulfide bond formation protein B</fullName>
    </submittedName>
</protein>
<proteinExistence type="predicted"/>